<reference evidence="3" key="1">
    <citation type="submission" date="2019-10" db="EMBL/GenBank/DDBJ databases">
        <authorList>
            <consortium name="DOE Joint Genome Institute"/>
            <person name="Kuo A."/>
            <person name="Miyauchi S."/>
            <person name="Kiss E."/>
            <person name="Drula E."/>
            <person name="Kohler A."/>
            <person name="Sanchez-Garcia M."/>
            <person name="Andreopoulos B."/>
            <person name="Barry K.W."/>
            <person name="Bonito G."/>
            <person name="Buee M."/>
            <person name="Carver A."/>
            <person name="Chen C."/>
            <person name="Cichocki N."/>
            <person name="Clum A."/>
            <person name="Culley D."/>
            <person name="Crous P.W."/>
            <person name="Fauchery L."/>
            <person name="Girlanda M."/>
            <person name="Hayes R."/>
            <person name="Keri Z."/>
            <person name="LaButti K."/>
            <person name="Lipzen A."/>
            <person name="Lombard V."/>
            <person name="Magnuson J."/>
            <person name="Maillard F."/>
            <person name="Morin E."/>
            <person name="Murat C."/>
            <person name="Nolan M."/>
            <person name="Ohm R."/>
            <person name="Pangilinan J."/>
            <person name="Pereira M."/>
            <person name="Perotto S."/>
            <person name="Peter M."/>
            <person name="Riley R."/>
            <person name="Sitrit Y."/>
            <person name="Stielow B."/>
            <person name="Szollosi G."/>
            <person name="Zifcakova L."/>
            <person name="Stursova M."/>
            <person name="Spatafora J.W."/>
            <person name="Tedersoo L."/>
            <person name="Vaario L.-M."/>
            <person name="Yamada A."/>
            <person name="Yan M."/>
            <person name="Wang P."/>
            <person name="Xu J."/>
            <person name="Bruns T."/>
            <person name="Baldrian P."/>
            <person name="Vilgalys R."/>
            <person name="Henrissat B."/>
            <person name="Grigoriev I.V."/>
            <person name="Hibbett D."/>
            <person name="Nagy L.G."/>
            <person name="Martin F.M."/>
        </authorList>
    </citation>
    <scope>NUCLEOTIDE SEQUENCE</scope>
    <source>
        <strain evidence="3">BED1</strain>
    </source>
</reference>
<dbReference type="AlphaFoldDB" id="A0AAD4BBF6"/>
<protein>
    <recommendedName>
        <fullName evidence="5">Transmembrane protein</fullName>
    </recommendedName>
</protein>
<evidence type="ECO:0000256" key="1">
    <source>
        <dbReference type="SAM" id="MobiDB-lite"/>
    </source>
</evidence>
<feature type="transmembrane region" description="Helical" evidence="2">
    <location>
        <begin position="83"/>
        <end position="105"/>
    </location>
</feature>
<gene>
    <name evidence="3" type="ORF">L210DRAFT_3656042</name>
</gene>
<accession>A0AAD4BBF6</accession>
<feature type="compositionally biased region" description="Polar residues" evidence="1">
    <location>
        <begin position="8"/>
        <end position="29"/>
    </location>
</feature>
<keyword evidence="2" id="KW-0812">Transmembrane</keyword>
<feature type="region of interest" description="Disordered" evidence="1">
    <location>
        <begin position="1"/>
        <end position="36"/>
    </location>
</feature>
<reference evidence="3" key="2">
    <citation type="journal article" date="2020" name="Nat. Commun.">
        <title>Large-scale genome sequencing of mycorrhizal fungi provides insights into the early evolution of symbiotic traits.</title>
        <authorList>
            <person name="Miyauchi S."/>
            <person name="Kiss E."/>
            <person name="Kuo A."/>
            <person name="Drula E."/>
            <person name="Kohler A."/>
            <person name="Sanchez-Garcia M."/>
            <person name="Morin E."/>
            <person name="Andreopoulos B."/>
            <person name="Barry K.W."/>
            <person name="Bonito G."/>
            <person name="Buee M."/>
            <person name="Carver A."/>
            <person name="Chen C."/>
            <person name="Cichocki N."/>
            <person name="Clum A."/>
            <person name="Culley D."/>
            <person name="Crous P.W."/>
            <person name="Fauchery L."/>
            <person name="Girlanda M."/>
            <person name="Hayes R.D."/>
            <person name="Keri Z."/>
            <person name="LaButti K."/>
            <person name="Lipzen A."/>
            <person name="Lombard V."/>
            <person name="Magnuson J."/>
            <person name="Maillard F."/>
            <person name="Murat C."/>
            <person name="Nolan M."/>
            <person name="Ohm R.A."/>
            <person name="Pangilinan J."/>
            <person name="Pereira M.F."/>
            <person name="Perotto S."/>
            <person name="Peter M."/>
            <person name="Pfister S."/>
            <person name="Riley R."/>
            <person name="Sitrit Y."/>
            <person name="Stielow J.B."/>
            <person name="Szollosi G."/>
            <person name="Zifcakova L."/>
            <person name="Stursova M."/>
            <person name="Spatafora J.W."/>
            <person name="Tedersoo L."/>
            <person name="Vaario L.M."/>
            <person name="Yamada A."/>
            <person name="Yan M."/>
            <person name="Wang P."/>
            <person name="Xu J."/>
            <person name="Bruns T."/>
            <person name="Baldrian P."/>
            <person name="Vilgalys R."/>
            <person name="Dunand C."/>
            <person name="Henrissat B."/>
            <person name="Grigoriev I.V."/>
            <person name="Hibbett D."/>
            <person name="Nagy L.G."/>
            <person name="Martin F.M."/>
        </authorList>
    </citation>
    <scope>NUCLEOTIDE SEQUENCE</scope>
    <source>
        <strain evidence="3">BED1</strain>
    </source>
</reference>
<organism evidence="3 4">
    <name type="scientific">Boletus edulis BED1</name>
    <dbReference type="NCBI Taxonomy" id="1328754"/>
    <lineage>
        <taxon>Eukaryota</taxon>
        <taxon>Fungi</taxon>
        <taxon>Dikarya</taxon>
        <taxon>Basidiomycota</taxon>
        <taxon>Agaricomycotina</taxon>
        <taxon>Agaricomycetes</taxon>
        <taxon>Agaricomycetidae</taxon>
        <taxon>Boletales</taxon>
        <taxon>Boletineae</taxon>
        <taxon>Boletaceae</taxon>
        <taxon>Boletoideae</taxon>
        <taxon>Boletus</taxon>
    </lineage>
</organism>
<sequence>MAEPYASGHQNVNHRSTPLSDDDITSTTVREGDSSESCESKSKHLVLLLSRKCNTDVLFTTVLLHDDSPASSTRSDRTLLRSWCYTLHAFLVAIHTALVAMLFTHPEHRFSVSIDNTTATIVLKVFLQAFYAICTAVLVFIVQRLAIYVAMAKQQKLTTIHDVHGAWNSIGAAIHTLWQQTKVMSSPSMILLVLAYLSCISGLHIISSSVIQFEAFNNTIVNVVPSTLAWPYSLVNLTSIDWASVSPLTALWPLLSSAKGLNGSVLYDVPISNDPYIEAAVNTTSISADCGLLSNSLVGKWNSTQLTYFVNVTGVGDVALNVPGPNIVSFFDSEVLTCSLCNNYMFFQISTNVDLGNLTGQVIQLDVDVPISTSASPAPSGITVPTTSFFVACTLNTTNAIQNLSMQNGPIISNKESTPEPWKIWSPGSTTELTQMLNTAKQGLLSLPLACLKTQLSPSGEQCAYISVVDLYLNKLVGIPWVLGSATTAEMLPSIALGSKQLEDSIAQIAAEFIWLASTFATGEGIQQIEGKSQITNLVLELRLNVNMTPTILGLFTSIILFVIMAWMLHGPYPKVSKRGITSPSILELMWISAHSTTFQGFMTRVHNSIPDQLRIEGTKTEVCLLNLDIGTTKLYRDEDNSLKSDSTIYNWNQLYKKGLFNILDKID</sequence>
<name>A0AAD4BBF6_BOLED</name>
<feature type="transmembrane region" description="Helical" evidence="2">
    <location>
        <begin position="125"/>
        <end position="147"/>
    </location>
</feature>
<feature type="transmembrane region" description="Helical" evidence="2">
    <location>
        <begin position="189"/>
        <end position="211"/>
    </location>
</feature>
<feature type="transmembrane region" description="Helical" evidence="2">
    <location>
        <begin position="552"/>
        <end position="569"/>
    </location>
</feature>
<comment type="caution">
    <text evidence="3">The sequence shown here is derived from an EMBL/GenBank/DDBJ whole genome shotgun (WGS) entry which is preliminary data.</text>
</comment>
<evidence type="ECO:0000313" key="4">
    <source>
        <dbReference type="Proteomes" id="UP001194468"/>
    </source>
</evidence>
<evidence type="ECO:0000256" key="2">
    <source>
        <dbReference type="SAM" id="Phobius"/>
    </source>
</evidence>
<keyword evidence="4" id="KW-1185">Reference proteome</keyword>
<proteinExistence type="predicted"/>
<dbReference type="Proteomes" id="UP001194468">
    <property type="component" value="Unassembled WGS sequence"/>
</dbReference>
<keyword evidence="2" id="KW-1133">Transmembrane helix</keyword>
<evidence type="ECO:0000313" key="3">
    <source>
        <dbReference type="EMBL" id="KAF8417538.1"/>
    </source>
</evidence>
<dbReference type="EMBL" id="WHUW01000219">
    <property type="protein sequence ID" value="KAF8417538.1"/>
    <property type="molecule type" value="Genomic_DNA"/>
</dbReference>
<evidence type="ECO:0008006" key="5">
    <source>
        <dbReference type="Google" id="ProtNLM"/>
    </source>
</evidence>
<keyword evidence="2" id="KW-0472">Membrane</keyword>